<dbReference type="SUPFAM" id="SSF55729">
    <property type="entry name" value="Acyl-CoA N-acyltransferases (Nat)"/>
    <property type="match status" value="1"/>
</dbReference>
<dbReference type="EMBL" id="SOJN01000110">
    <property type="protein sequence ID" value="TET44755.1"/>
    <property type="molecule type" value="Genomic_DNA"/>
</dbReference>
<accession>A0A523UQL1</accession>
<sequence>MSTNNRELTTANMDDRVRFHLERELGFSLQSFPSLGIDIRESSKRTDEPGNRLLIHCVADGGGALVTGIPSVISAITPAIQNMSIYELFSPLGIAELRQTLQPDDREKLFDEPGFDYTITNEGDFRPAKTLHMPVALMKADIPPDQFDRRMSERRRPTPENFVWAFDCYREDQKVAGTVIIWGDDPDIAEFGVTTEEKYRGQGYGLAVVSAATQWILEQGAVPSYGAFASNIPSLRLARRLGFTLTYLTIRA</sequence>
<dbReference type="Proteomes" id="UP000315525">
    <property type="component" value="Unassembled WGS sequence"/>
</dbReference>
<proteinExistence type="predicted"/>
<evidence type="ECO:0000259" key="1">
    <source>
        <dbReference type="PROSITE" id="PS51186"/>
    </source>
</evidence>
<evidence type="ECO:0000313" key="3">
    <source>
        <dbReference type="Proteomes" id="UP000315525"/>
    </source>
</evidence>
<protein>
    <submittedName>
        <fullName evidence="2">GNAT family N-acetyltransferase</fullName>
    </submittedName>
</protein>
<reference evidence="2 3" key="1">
    <citation type="submission" date="2019-03" db="EMBL/GenBank/DDBJ databases">
        <title>Metabolic potential of uncultured bacteria and archaea associated with petroleum seepage in deep-sea sediments.</title>
        <authorList>
            <person name="Dong X."/>
            <person name="Hubert C."/>
        </authorList>
    </citation>
    <scope>NUCLEOTIDE SEQUENCE [LARGE SCALE GENOMIC DNA]</scope>
    <source>
        <strain evidence="2">E44_bin18</strain>
    </source>
</reference>
<feature type="domain" description="N-acetyltransferase" evidence="1">
    <location>
        <begin position="123"/>
        <end position="252"/>
    </location>
</feature>
<dbReference type="GO" id="GO:0016747">
    <property type="term" value="F:acyltransferase activity, transferring groups other than amino-acyl groups"/>
    <property type="evidence" value="ECO:0007669"/>
    <property type="project" value="InterPro"/>
</dbReference>
<keyword evidence="2" id="KW-0808">Transferase</keyword>
<name>A0A523UQL1_UNCT6</name>
<dbReference type="InterPro" id="IPR000182">
    <property type="entry name" value="GNAT_dom"/>
</dbReference>
<gene>
    <name evidence="2" type="ORF">E3J62_09455</name>
</gene>
<dbReference type="InterPro" id="IPR016181">
    <property type="entry name" value="Acyl_CoA_acyltransferase"/>
</dbReference>
<evidence type="ECO:0000313" key="2">
    <source>
        <dbReference type="EMBL" id="TET44755.1"/>
    </source>
</evidence>
<dbReference type="Gene3D" id="3.40.630.30">
    <property type="match status" value="1"/>
</dbReference>
<organism evidence="2 3">
    <name type="scientific">candidate division TA06 bacterium</name>
    <dbReference type="NCBI Taxonomy" id="2250710"/>
    <lineage>
        <taxon>Bacteria</taxon>
        <taxon>Bacteria division TA06</taxon>
    </lineage>
</organism>
<comment type="caution">
    <text evidence="2">The sequence shown here is derived from an EMBL/GenBank/DDBJ whole genome shotgun (WGS) entry which is preliminary data.</text>
</comment>
<dbReference type="PROSITE" id="PS51186">
    <property type="entry name" value="GNAT"/>
    <property type="match status" value="1"/>
</dbReference>
<dbReference type="CDD" id="cd04301">
    <property type="entry name" value="NAT_SF"/>
    <property type="match status" value="1"/>
</dbReference>
<dbReference type="Pfam" id="PF00583">
    <property type="entry name" value="Acetyltransf_1"/>
    <property type="match status" value="1"/>
</dbReference>
<dbReference type="AlphaFoldDB" id="A0A523UQL1"/>